<comment type="caution">
    <text evidence="2">The sequence shown here is derived from an EMBL/GenBank/DDBJ whole genome shotgun (WGS) entry which is preliminary data.</text>
</comment>
<evidence type="ECO:0000313" key="3">
    <source>
        <dbReference type="Proteomes" id="UP001446871"/>
    </source>
</evidence>
<keyword evidence="3" id="KW-1185">Reference proteome</keyword>
<dbReference type="Proteomes" id="UP001446871">
    <property type="component" value="Unassembled WGS sequence"/>
</dbReference>
<dbReference type="EMBL" id="JAQQWM010000002">
    <property type="protein sequence ID" value="KAK8077327.1"/>
    <property type="molecule type" value="Genomic_DNA"/>
</dbReference>
<reference evidence="2 3" key="1">
    <citation type="submission" date="2023-01" db="EMBL/GenBank/DDBJ databases">
        <title>Analysis of 21 Apiospora genomes using comparative genomics revels a genus with tremendous synthesis potential of carbohydrate active enzymes and secondary metabolites.</title>
        <authorList>
            <person name="Sorensen T."/>
        </authorList>
    </citation>
    <scope>NUCLEOTIDE SEQUENCE [LARGE SCALE GENOMIC DNA]</scope>
    <source>
        <strain evidence="2 3">CBS 83171</strain>
    </source>
</reference>
<evidence type="ECO:0000256" key="1">
    <source>
        <dbReference type="SAM" id="MobiDB-lite"/>
    </source>
</evidence>
<organism evidence="2 3">
    <name type="scientific">Apiospora saccharicola</name>
    <dbReference type="NCBI Taxonomy" id="335842"/>
    <lineage>
        <taxon>Eukaryota</taxon>
        <taxon>Fungi</taxon>
        <taxon>Dikarya</taxon>
        <taxon>Ascomycota</taxon>
        <taxon>Pezizomycotina</taxon>
        <taxon>Sordariomycetes</taxon>
        <taxon>Xylariomycetidae</taxon>
        <taxon>Amphisphaeriales</taxon>
        <taxon>Apiosporaceae</taxon>
        <taxon>Apiospora</taxon>
    </lineage>
</organism>
<name>A0ABR1W1F6_9PEZI</name>
<sequence length="112" mass="12761">MKNEHKDIASHMSKHHANSVYQRDQAKEEGVPSRPAEGISNVWPRPCAAEDIDHEWNLGPLLKALDLDDYEDMRTENGESIYRLIVEKLMSADGLLTVRDRVSTEYAPDRSV</sequence>
<evidence type="ECO:0000313" key="2">
    <source>
        <dbReference type="EMBL" id="KAK8077327.1"/>
    </source>
</evidence>
<gene>
    <name evidence="2" type="ORF">PG996_003497</name>
</gene>
<protein>
    <recommendedName>
        <fullName evidence="4">DUF2470 domain-containing protein</fullName>
    </recommendedName>
</protein>
<accession>A0ABR1W1F6</accession>
<proteinExistence type="predicted"/>
<feature type="region of interest" description="Disordered" evidence="1">
    <location>
        <begin position="1"/>
        <end position="42"/>
    </location>
</feature>
<evidence type="ECO:0008006" key="4">
    <source>
        <dbReference type="Google" id="ProtNLM"/>
    </source>
</evidence>